<accession>A0A250XAP4</accession>
<dbReference type="OrthoDB" id="2017782at2759"/>
<dbReference type="GO" id="GO:0009507">
    <property type="term" value="C:chloroplast"/>
    <property type="evidence" value="ECO:0007669"/>
    <property type="project" value="TreeGrafter"/>
</dbReference>
<organism evidence="3 4">
    <name type="scientific">Chlamydomonas eustigma</name>
    <dbReference type="NCBI Taxonomy" id="1157962"/>
    <lineage>
        <taxon>Eukaryota</taxon>
        <taxon>Viridiplantae</taxon>
        <taxon>Chlorophyta</taxon>
        <taxon>core chlorophytes</taxon>
        <taxon>Chlorophyceae</taxon>
        <taxon>CS clade</taxon>
        <taxon>Chlamydomonadales</taxon>
        <taxon>Chlamydomonadaceae</taxon>
        <taxon>Chlamydomonas</taxon>
    </lineage>
</organism>
<evidence type="ECO:0000256" key="2">
    <source>
        <dbReference type="SAM" id="Phobius"/>
    </source>
</evidence>
<keyword evidence="1" id="KW-0802">TPR repeat</keyword>
<dbReference type="PROSITE" id="PS50005">
    <property type="entry name" value="TPR"/>
    <property type="match status" value="1"/>
</dbReference>
<protein>
    <submittedName>
        <fullName evidence="3">Uncharacterized protein</fullName>
    </submittedName>
</protein>
<evidence type="ECO:0000313" key="3">
    <source>
        <dbReference type="EMBL" id="GAX80175.1"/>
    </source>
</evidence>
<feature type="repeat" description="TPR" evidence="1">
    <location>
        <begin position="87"/>
        <end position="120"/>
    </location>
</feature>
<sequence length="277" mass="30033">MKEYLKGSEMSSFSVRLPAYKLINIRKLNASLCTVRIDSLSRRTILTGSGFAVATSVAVAAVTVAGLAVAAASSATSGVISTSPGNPKALVSLGMTKFRKNEVESSLEDFNAAMKMSPEMRPYLWQRGLSLYYLSSYEEGAKQFRDDVAVNPSDTEEAIWAFLCEAQLIGAEEARTQFLKVGRDSRPVMRAAYECFQSGTSPDAILAAAAASMQTGGHDAFYSQLYVGLWYEAHNQPEEARKAILSAIATPYARLSGDYMVSLGKVHAVRRGWIPSI</sequence>
<feature type="transmembrane region" description="Helical" evidence="2">
    <location>
        <begin position="51"/>
        <end position="72"/>
    </location>
</feature>
<dbReference type="AlphaFoldDB" id="A0A250XAP4"/>
<gene>
    <name evidence="3" type="ORF">CEUSTIGMA_g7613.t1</name>
</gene>
<keyword evidence="2" id="KW-0812">Transmembrane</keyword>
<dbReference type="EMBL" id="BEGY01000049">
    <property type="protein sequence ID" value="GAX80175.1"/>
    <property type="molecule type" value="Genomic_DNA"/>
</dbReference>
<name>A0A250XAP4_9CHLO</name>
<keyword evidence="2" id="KW-1133">Transmembrane helix</keyword>
<proteinExistence type="predicted"/>
<comment type="caution">
    <text evidence="3">The sequence shown here is derived from an EMBL/GenBank/DDBJ whole genome shotgun (WGS) entry which is preliminary data.</text>
</comment>
<keyword evidence="2" id="KW-0472">Membrane</keyword>
<dbReference type="InterPro" id="IPR011990">
    <property type="entry name" value="TPR-like_helical_dom_sf"/>
</dbReference>
<dbReference type="PANTHER" id="PTHR47908:SF2">
    <property type="entry name" value="TETRATRICOPEPTIDE REPEAT (TPR)-LIKE SUPERFAMILY PROTEIN"/>
    <property type="match status" value="1"/>
</dbReference>
<dbReference type="Proteomes" id="UP000232323">
    <property type="component" value="Unassembled WGS sequence"/>
</dbReference>
<evidence type="ECO:0000256" key="1">
    <source>
        <dbReference type="PROSITE-ProRule" id="PRU00339"/>
    </source>
</evidence>
<dbReference type="Gene3D" id="1.25.40.10">
    <property type="entry name" value="Tetratricopeptide repeat domain"/>
    <property type="match status" value="1"/>
</dbReference>
<dbReference type="SUPFAM" id="SSF48452">
    <property type="entry name" value="TPR-like"/>
    <property type="match status" value="1"/>
</dbReference>
<dbReference type="InterPro" id="IPR019734">
    <property type="entry name" value="TPR_rpt"/>
</dbReference>
<reference evidence="3 4" key="1">
    <citation type="submission" date="2017-08" db="EMBL/GenBank/DDBJ databases">
        <title>Acidophilic green algal genome provides insights into adaptation to an acidic environment.</title>
        <authorList>
            <person name="Hirooka S."/>
            <person name="Hirose Y."/>
            <person name="Kanesaki Y."/>
            <person name="Higuchi S."/>
            <person name="Fujiwara T."/>
            <person name="Onuma R."/>
            <person name="Era A."/>
            <person name="Ohbayashi R."/>
            <person name="Uzuka A."/>
            <person name="Nozaki H."/>
            <person name="Yoshikawa H."/>
            <person name="Miyagishima S.Y."/>
        </authorList>
    </citation>
    <scope>NUCLEOTIDE SEQUENCE [LARGE SCALE GENOMIC DNA]</scope>
    <source>
        <strain evidence="3 4">NIES-2499</strain>
    </source>
</reference>
<dbReference type="PANTHER" id="PTHR47908">
    <property type="match status" value="1"/>
</dbReference>
<evidence type="ECO:0000313" key="4">
    <source>
        <dbReference type="Proteomes" id="UP000232323"/>
    </source>
</evidence>
<keyword evidence="4" id="KW-1185">Reference proteome</keyword>